<dbReference type="InterPro" id="IPR016036">
    <property type="entry name" value="Malonyl_transacylase_ACP-bd"/>
</dbReference>
<dbReference type="SUPFAM" id="SSF52151">
    <property type="entry name" value="FabD/lysophospholipase-like"/>
    <property type="match status" value="1"/>
</dbReference>
<dbReference type="Proteomes" id="UP000254912">
    <property type="component" value="Unassembled WGS sequence"/>
</dbReference>
<dbReference type="InterPro" id="IPR016035">
    <property type="entry name" value="Acyl_Trfase/lysoPLipase"/>
</dbReference>
<dbReference type="Gene3D" id="3.40.366.10">
    <property type="entry name" value="Malonyl-Coenzyme A Acyl Carrier Protein, domain 2"/>
    <property type="match status" value="1"/>
</dbReference>
<dbReference type="AlphaFoldDB" id="A0A288Q652"/>
<sequence length="309" mass="32989">MKIGILMSGQGAQSVGMGQDLYEQVPAYRETIDQASAVLGYDLMTEVIQNDAKLQQTRFAQPAIFAMSMGIHRALADKLGDVNSYLGLSLGEYSALTAAGAFDFEQAVALLKDRGAYMQTAGDQNPGKMVAVMHDDQGLVAEVLASLRAQGKRVYPANYNTFAQLVIGGIAADVDEAVAKLTEAGVTRMIPLPVSGAFHTPLLDQAAVSLQARLADEPIGTLQKTVYSNTTGQAFTDVKATLGEQITHPTYFAQALQGMLNDGVDVLIEFGPSNTLIKFSKKIGGKDIKRYNVSDVASYVAVLNMLKGE</sequence>
<evidence type="ECO:0000256" key="3">
    <source>
        <dbReference type="ARBA" id="ARBA00048462"/>
    </source>
</evidence>
<dbReference type="EC" id="2.3.1.39" evidence="4"/>
<dbReference type="PIRSF" id="PIRSF000446">
    <property type="entry name" value="Mct"/>
    <property type="match status" value="1"/>
</dbReference>
<dbReference type="EMBL" id="QRAS01000004">
    <property type="protein sequence ID" value="RDL01609.1"/>
    <property type="molecule type" value="Genomic_DNA"/>
</dbReference>
<evidence type="ECO:0000313" key="5">
    <source>
        <dbReference type="EMBL" id="RDL01609.1"/>
    </source>
</evidence>
<comment type="similarity">
    <text evidence="4">Belongs to the fabD family.</text>
</comment>
<dbReference type="GO" id="GO:0004314">
    <property type="term" value="F:[acyl-carrier-protein] S-malonyltransferase activity"/>
    <property type="evidence" value="ECO:0007669"/>
    <property type="project" value="UniProtKB-EC"/>
</dbReference>
<comment type="caution">
    <text evidence="5">The sequence shown here is derived from an EMBL/GenBank/DDBJ whole genome shotgun (WGS) entry which is preliminary data.</text>
</comment>
<proteinExistence type="inferred from homology"/>
<organism evidence="5 6">
    <name type="scientific">Weissella soli</name>
    <dbReference type="NCBI Taxonomy" id="155866"/>
    <lineage>
        <taxon>Bacteria</taxon>
        <taxon>Bacillati</taxon>
        <taxon>Bacillota</taxon>
        <taxon>Bacilli</taxon>
        <taxon>Lactobacillales</taxon>
        <taxon>Lactobacillaceae</taxon>
        <taxon>Weissella</taxon>
    </lineage>
</organism>
<dbReference type="InterPro" id="IPR050858">
    <property type="entry name" value="Mal-CoA-ACP_Trans/PKS_FabD"/>
</dbReference>
<dbReference type="OrthoDB" id="9805460at2"/>
<dbReference type="SMART" id="SM00827">
    <property type="entry name" value="PKS_AT"/>
    <property type="match status" value="1"/>
</dbReference>
<evidence type="ECO:0000256" key="2">
    <source>
        <dbReference type="ARBA" id="ARBA00023315"/>
    </source>
</evidence>
<accession>A0A288Q652</accession>
<evidence type="ECO:0000313" key="6">
    <source>
        <dbReference type="Proteomes" id="UP000254912"/>
    </source>
</evidence>
<dbReference type="KEGG" id="wso:WSWS_00361"/>
<dbReference type="GO" id="GO:0006633">
    <property type="term" value="P:fatty acid biosynthetic process"/>
    <property type="evidence" value="ECO:0007669"/>
    <property type="project" value="TreeGrafter"/>
</dbReference>
<name>A0A288Q652_9LACO</name>
<dbReference type="InterPro" id="IPR001227">
    <property type="entry name" value="Ac_transferase_dom_sf"/>
</dbReference>
<dbReference type="RefSeq" id="WP_070229654.1">
    <property type="nucleotide sequence ID" value="NZ_BJYO01000006.1"/>
</dbReference>
<dbReference type="SUPFAM" id="SSF55048">
    <property type="entry name" value="Probable ACP-binding domain of malonyl-CoA ACP transacylase"/>
    <property type="match status" value="1"/>
</dbReference>
<dbReference type="InterPro" id="IPR014043">
    <property type="entry name" value="Acyl_transferase_dom"/>
</dbReference>
<dbReference type="PANTHER" id="PTHR42681">
    <property type="entry name" value="MALONYL-COA-ACYL CARRIER PROTEIN TRANSACYLASE, MITOCHONDRIAL"/>
    <property type="match status" value="1"/>
</dbReference>
<keyword evidence="6" id="KW-1185">Reference proteome</keyword>
<comment type="catalytic activity">
    <reaction evidence="3 4">
        <text>holo-[ACP] + malonyl-CoA = malonyl-[ACP] + CoA</text>
        <dbReference type="Rhea" id="RHEA:41792"/>
        <dbReference type="Rhea" id="RHEA-COMP:9623"/>
        <dbReference type="Rhea" id="RHEA-COMP:9685"/>
        <dbReference type="ChEBI" id="CHEBI:57287"/>
        <dbReference type="ChEBI" id="CHEBI:57384"/>
        <dbReference type="ChEBI" id="CHEBI:64479"/>
        <dbReference type="ChEBI" id="CHEBI:78449"/>
        <dbReference type="EC" id="2.3.1.39"/>
    </reaction>
</comment>
<evidence type="ECO:0000256" key="1">
    <source>
        <dbReference type="ARBA" id="ARBA00022679"/>
    </source>
</evidence>
<evidence type="ECO:0000256" key="4">
    <source>
        <dbReference type="PIRNR" id="PIRNR000446"/>
    </source>
</evidence>
<dbReference type="Gene3D" id="3.30.70.250">
    <property type="entry name" value="Malonyl-CoA ACP transacylase, ACP-binding"/>
    <property type="match status" value="1"/>
</dbReference>
<dbReference type="GO" id="GO:0005829">
    <property type="term" value="C:cytosol"/>
    <property type="evidence" value="ECO:0007669"/>
    <property type="project" value="TreeGrafter"/>
</dbReference>
<protein>
    <recommendedName>
        <fullName evidence="4">Malonyl CoA-acyl carrier protein transacylase</fullName>
        <ecNumber evidence="4">2.3.1.39</ecNumber>
    </recommendedName>
</protein>
<dbReference type="InterPro" id="IPR024925">
    <property type="entry name" value="Malonyl_CoA-ACP_transAc"/>
</dbReference>
<dbReference type="GeneID" id="94545570"/>
<keyword evidence="1 4" id="KW-0808">Transferase</keyword>
<reference evidence="5 6" key="1">
    <citation type="submission" date="2018-07" db="EMBL/GenBank/DDBJ databases">
        <title>Genomic Encyclopedia of Type Strains, Phase III (KMG-III): the genomes of soil and plant-associated and newly described type strains.</title>
        <authorList>
            <person name="Whitman W."/>
        </authorList>
    </citation>
    <scope>NUCLEOTIDE SEQUENCE [LARGE SCALE GENOMIC DNA]</scope>
    <source>
        <strain evidence="5 6">CECT 7031</strain>
    </source>
</reference>
<keyword evidence="2 4" id="KW-0012">Acyltransferase</keyword>
<dbReference type="PANTHER" id="PTHR42681:SF1">
    <property type="entry name" value="MALONYL-COA-ACYL CARRIER PROTEIN TRANSACYLASE, MITOCHONDRIAL"/>
    <property type="match status" value="1"/>
</dbReference>
<gene>
    <name evidence="5" type="ORF">DFP99_1516</name>
</gene>
<dbReference type="Pfam" id="PF00698">
    <property type="entry name" value="Acyl_transf_1"/>
    <property type="match status" value="1"/>
</dbReference>